<dbReference type="SMR" id="I0AIU0"/>
<evidence type="ECO:0000259" key="2">
    <source>
        <dbReference type="PROSITE" id="PS50853"/>
    </source>
</evidence>
<name>I0AIU0_IGNAJ</name>
<keyword evidence="1" id="KW-0472">Membrane</keyword>
<dbReference type="Gene3D" id="2.60.40.10">
    <property type="entry name" value="Immunoglobulins"/>
    <property type="match status" value="1"/>
</dbReference>
<keyword evidence="4" id="KW-1185">Reference proteome</keyword>
<accession>I0AIU0</accession>
<dbReference type="eggNOG" id="COG5368">
    <property type="taxonomic scope" value="Bacteria"/>
</dbReference>
<dbReference type="InterPro" id="IPR019282">
    <property type="entry name" value="Glycoamylase-like_cons_dom"/>
</dbReference>
<dbReference type="KEGG" id="ial:IALB_1186"/>
<dbReference type="InterPro" id="IPR003961">
    <property type="entry name" value="FN3_dom"/>
</dbReference>
<dbReference type="PROSITE" id="PS50853">
    <property type="entry name" value="FN3"/>
    <property type="match status" value="1"/>
</dbReference>
<protein>
    <recommendedName>
        <fullName evidence="2">Fibronectin type-III domain-containing protein</fullName>
    </recommendedName>
</protein>
<dbReference type="OrthoDB" id="5937621at2"/>
<keyword evidence="1" id="KW-0812">Transmembrane</keyword>
<organism evidence="3 4">
    <name type="scientific">Ignavibacterium album (strain DSM 19864 / JCM 16511 / NBRC 101810 / Mat9-16)</name>
    <dbReference type="NCBI Taxonomy" id="945713"/>
    <lineage>
        <taxon>Bacteria</taxon>
        <taxon>Pseudomonadati</taxon>
        <taxon>Ignavibacteriota</taxon>
        <taxon>Ignavibacteria</taxon>
        <taxon>Ignavibacteriales</taxon>
        <taxon>Ignavibacteriaceae</taxon>
        <taxon>Ignavibacterium</taxon>
    </lineage>
</organism>
<dbReference type="RefSeq" id="WP_014560052.1">
    <property type="nucleotide sequence ID" value="NC_017464.1"/>
</dbReference>
<dbReference type="PATRIC" id="fig|945713.3.peg.1190"/>
<dbReference type="Pfam" id="PF18962">
    <property type="entry name" value="Por_Secre_tail"/>
    <property type="match status" value="1"/>
</dbReference>
<dbReference type="NCBIfam" id="TIGR04183">
    <property type="entry name" value="Por_Secre_tail"/>
    <property type="match status" value="1"/>
</dbReference>
<dbReference type="InterPro" id="IPR026444">
    <property type="entry name" value="Secre_tail"/>
</dbReference>
<dbReference type="STRING" id="945713.IALB_1186"/>
<feature type="transmembrane region" description="Helical" evidence="1">
    <location>
        <begin position="12"/>
        <end position="31"/>
    </location>
</feature>
<dbReference type="EMBL" id="CP003418">
    <property type="protein sequence ID" value="AFH48897.1"/>
    <property type="molecule type" value="Genomic_DNA"/>
</dbReference>
<evidence type="ECO:0000313" key="3">
    <source>
        <dbReference type="EMBL" id="AFH48897.1"/>
    </source>
</evidence>
<sequence length="648" mass="73985">MKKLFINNLKSGSLFNVIMILSVFLFTKNGFGISDTIPPSTPQNVKAYGYERHIDLVWWDNEEPDLAGYKVYRKINNQFYYWTTVPKEKSYLMLSNLGMNYTLTMKVSAVDLSGNESPLSDSVVATTHIMTDEEFLDMTQRATFRYFWDYAHPVSGLARERLGSGETVTIGGSGFGIMALIVGAEREFKSRDLIKKRMLKILNFLTNQAQRFHGAYSHWLNGSTGQVIPFSQYDDGGDLVETAFLIQGLLAARQYFNGQDSIETEIRNLITQIWESVEWSWYRRYQASYTLYWHWSPNYGWQMNMPIIGPNETMIVYLLAIASPTFPIPAFCYRYGYASSSNYVNGKTFYGFKIYVGWDYGGPLFFAHYSFLGFDPRNKKDMFCNYFTNNRNITLIHKAYCTANPGGWTGYNENCWGLTASDDPSGYRVHEPTNDNGTISPTAALSSMPYTPNESIEVIKHLYRNYYSGLWGEYGFKDAFNPTQNWFANSYLAIDQGPIIVMIENYRTGLLWNLFMANSEIQPMLSAIGFVPDSATSVESDNNSVSDFELYQNYPNPFNHVTRIAFNIPSLGKGNSVYKVVLTVFDALGNEIEKLIDDEKSPGTYEVEFNAEDLSSGIYFYKLSVVSNSDNKPDLNKFNKVRKLILLK</sequence>
<evidence type="ECO:0000313" key="4">
    <source>
        <dbReference type="Proteomes" id="UP000007394"/>
    </source>
</evidence>
<keyword evidence="1" id="KW-1133">Transmembrane helix</keyword>
<reference evidence="3 4" key="1">
    <citation type="journal article" date="2012" name="Front. Microbiol.">
        <title>Complete genome of Ignavibacterium album, a metabolically versatile, flagellated, facultative anaerobe from the phylum Chlorobi.</title>
        <authorList>
            <person name="Liu Z."/>
            <person name="Frigaard N.-U."/>
            <person name="Vogl K."/>
            <person name="Iino T."/>
            <person name="Ohkuma M."/>
            <person name="Overmann J."/>
            <person name="Bryant D.A."/>
        </authorList>
    </citation>
    <scope>NUCLEOTIDE SEQUENCE [LARGE SCALE GENOMIC DNA]</scope>
    <source>
        <strain evidence="4">DSM 19864 / JCM 16511 / NBRC 101810 / Mat9-16</strain>
    </source>
</reference>
<proteinExistence type="predicted"/>
<dbReference type="Gene3D" id="1.50.10.140">
    <property type="match status" value="1"/>
</dbReference>
<feature type="domain" description="Fibronectin type-III" evidence="2">
    <location>
        <begin position="38"/>
        <end position="130"/>
    </location>
</feature>
<dbReference type="Proteomes" id="UP000007394">
    <property type="component" value="Chromosome"/>
</dbReference>
<dbReference type="Pfam" id="PF10091">
    <property type="entry name" value="Glycoamylase"/>
    <property type="match status" value="1"/>
</dbReference>
<dbReference type="InterPro" id="IPR013783">
    <property type="entry name" value="Ig-like_fold"/>
</dbReference>
<dbReference type="InterPro" id="IPR036116">
    <property type="entry name" value="FN3_sf"/>
</dbReference>
<evidence type="ECO:0000256" key="1">
    <source>
        <dbReference type="SAM" id="Phobius"/>
    </source>
</evidence>
<gene>
    <name evidence="3" type="ordered locus">IALB_1186</name>
</gene>
<dbReference type="SUPFAM" id="SSF49265">
    <property type="entry name" value="Fibronectin type III"/>
    <property type="match status" value="1"/>
</dbReference>
<dbReference type="AlphaFoldDB" id="I0AIU0"/>
<dbReference type="HOGENOM" id="CLU_023287_1_1_10"/>